<proteinExistence type="predicted"/>
<dbReference type="GO" id="GO:0008525">
    <property type="term" value="F:phosphatidylcholine transporter activity"/>
    <property type="evidence" value="ECO:0007669"/>
    <property type="project" value="TreeGrafter"/>
</dbReference>
<dbReference type="GO" id="GO:0031210">
    <property type="term" value="F:phosphatidylcholine binding"/>
    <property type="evidence" value="ECO:0007669"/>
    <property type="project" value="TreeGrafter"/>
</dbReference>
<gene>
    <name evidence="2" type="ORF">B4U80_06412</name>
</gene>
<dbReference type="InterPro" id="IPR001666">
    <property type="entry name" value="PI_transfer"/>
</dbReference>
<dbReference type="CDD" id="cd08888">
    <property type="entry name" value="SRPBCC_PITPNA-B_like"/>
    <property type="match status" value="1"/>
</dbReference>
<comment type="caution">
    <text evidence="2">The sequence shown here is derived from an EMBL/GenBank/DDBJ whole genome shotgun (WGS) entry which is preliminary data.</text>
</comment>
<dbReference type="SUPFAM" id="SSF55961">
    <property type="entry name" value="Bet v1-like"/>
    <property type="match status" value="1"/>
</dbReference>
<dbReference type="Pfam" id="PF02121">
    <property type="entry name" value="IP_trans"/>
    <property type="match status" value="2"/>
</dbReference>
<dbReference type="OrthoDB" id="18453at2759"/>
<dbReference type="PANTHER" id="PTHR10658">
    <property type="entry name" value="PHOSPHATIDYLINOSITOL TRANSFER PROTEIN"/>
    <property type="match status" value="1"/>
</dbReference>
<protein>
    <submittedName>
        <fullName evidence="2">Csa-PI transferase 2-like protein</fullName>
    </submittedName>
</protein>
<dbReference type="InterPro" id="IPR023393">
    <property type="entry name" value="START-like_dom_sf"/>
</dbReference>
<dbReference type="EMBL" id="NCKV01001657">
    <property type="protein sequence ID" value="RWS27957.1"/>
    <property type="molecule type" value="Genomic_DNA"/>
</dbReference>
<dbReference type="Gene3D" id="3.30.530.20">
    <property type="match status" value="1"/>
</dbReference>
<dbReference type="GO" id="GO:0035091">
    <property type="term" value="F:phosphatidylinositol binding"/>
    <property type="evidence" value="ECO:0007669"/>
    <property type="project" value="TreeGrafter"/>
</dbReference>
<dbReference type="STRING" id="299467.A0A443SKB5"/>
<dbReference type="GO" id="GO:0008526">
    <property type="term" value="F:phosphatidylinositol transfer activity"/>
    <property type="evidence" value="ECO:0007669"/>
    <property type="project" value="TreeGrafter"/>
</dbReference>
<dbReference type="AlphaFoldDB" id="A0A443SKB5"/>
<organism evidence="2 3">
    <name type="scientific">Leptotrombidium deliense</name>
    <dbReference type="NCBI Taxonomy" id="299467"/>
    <lineage>
        <taxon>Eukaryota</taxon>
        <taxon>Metazoa</taxon>
        <taxon>Ecdysozoa</taxon>
        <taxon>Arthropoda</taxon>
        <taxon>Chelicerata</taxon>
        <taxon>Arachnida</taxon>
        <taxon>Acari</taxon>
        <taxon>Acariformes</taxon>
        <taxon>Trombidiformes</taxon>
        <taxon>Prostigmata</taxon>
        <taxon>Anystina</taxon>
        <taxon>Parasitengona</taxon>
        <taxon>Trombiculoidea</taxon>
        <taxon>Trombiculidae</taxon>
        <taxon>Leptotrombidium</taxon>
    </lineage>
</organism>
<keyword evidence="2" id="KW-0808">Transferase</keyword>
<dbReference type="PRINTS" id="PR00391">
    <property type="entry name" value="PITRANSFER"/>
</dbReference>
<evidence type="ECO:0000313" key="3">
    <source>
        <dbReference type="Proteomes" id="UP000288716"/>
    </source>
</evidence>
<evidence type="ECO:0000259" key="1">
    <source>
        <dbReference type="Pfam" id="PF02121"/>
    </source>
</evidence>
<dbReference type="GO" id="GO:0005737">
    <property type="term" value="C:cytoplasm"/>
    <property type="evidence" value="ECO:0007669"/>
    <property type="project" value="TreeGrafter"/>
</dbReference>
<dbReference type="PANTHER" id="PTHR10658:SF11">
    <property type="entry name" value="VIBRATOR, ISOFORM B"/>
    <property type="match status" value="1"/>
</dbReference>
<dbReference type="GO" id="GO:0016740">
    <property type="term" value="F:transferase activity"/>
    <property type="evidence" value="ECO:0007669"/>
    <property type="project" value="UniProtKB-KW"/>
</dbReference>
<name>A0A443SKB5_9ACAR</name>
<reference evidence="2 3" key="1">
    <citation type="journal article" date="2018" name="Gigascience">
        <title>Genomes of trombidid mites reveal novel predicted allergens and laterally-transferred genes associated with secondary metabolism.</title>
        <authorList>
            <person name="Dong X."/>
            <person name="Chaisiri K."/>
            <person name="Xia D."/>
            <person name="Armstrong S.D."/>
            <person name="Fang Y."/>
            <person name="Donnelly M.J."/>
            <person name="Kadowaki T."/>
            <person name="McGarry J.W."/>
            <person name="Darby A.C."/>
            <person name="Makepeace B.L."/>
        </authorList>
    </citation>
    <scope>NUCLEOTIDE SEQUENCE [LARGE SCALE GENOMIC DNA]</scope>
    <source>
        <strain evidence="2">UoL-UT</strain>
    </source>
</reference>
<feature type="domain" description="Phosphatidylinositol transfer protein N-terminal" evidence="1">
    <location>
        <begin position="142"/>
        <end position="290"/>
    </location>
</feature>
<keyword evidence="3" id="KW-1185">Reference proteome</keyword>
<dbReference type="FunFam" id="3.30.530.20:FF:000025">
    <property type="entry name" value="Phosphatidylinositol transfer protein beta"/>
    <property type="match status" value="1"/>
</dbReference>
<dbReference type="Proteomes" id="UP000288716">
    <property type="component" value="Unassembled WGS sequence"/>
</dbReference>
<accession>A0A443SKB5</accession>
<dbReference type="InterPro" id="IPR055261">
    <property type="entry name" value="PI_transfer_N"/>
</dbReference>
<dbReference type="VEuPathDB" id="VectorBase:LDEU004084"/>
<sequence>MNVWRLSYCLYIEAYRLANSRVVLPVTVEEYQIGQLYSVAEASKAETGGGEGVEVIKNEPFDNYPLLGGKFTKGQYTYKIYHLASKVPSFVRFLAPKGSLEIHEEAWNAYPYCKTVITVSITFNSFDYLFAFIFAEYFAFSQNPDYMKSNFFICIETLHCPDNGRQENAHELSAEKLKQRDVVFIDIANDNVVSKDYKETEDPSKFKSQKTGRGPLHGNWRETTNPVMTCYKLVTVEFKWFGLQNKVESFIQKTERRIFLNFHRQVFCWIDRWHGMTIDDIRELEEKTKKELDELRNKGMVRGTQSDE</sequence>
<feature type="domain" description="Phosphatidylinositol transfer protein N-terminal" evidence="1">
    <location>
        <begin position="21"/>
        <end position="126"/>
    </location>
</feature>
<evidence type="ECO:0000313" key="2">
    <source>
        <dbReference type="EMBL" id="RWS27957.1"/>
    </source>
</evidence>